<dbReference type="SFLD" id="SFLDG00358">
    <property type="entry name" value="Main_(cytGST)"/>
    <property type="match status" value="1"/>
</dbReference>
<dbReference type="GO" id="GO:0005737">
    <property type="term" value="C:cytoplasm"/>
    <property type="evidence" value="ECO:0007669"/>
    <property type="project" value="TreeGrafter"/>
</dbReference>
<dbReference type="PROSITE" id="PS50405">
    <property type="entry name" value="GST_CTER"/>
    <property type="match status" value="1"/>
</dbReference>
<dbReference type="InterPro" id="IPR004046">
    <property type="entry name" value="GST_C"/>
</dbReference>
<keyword evidence="3 5" id="KW-0648">Protein biosynthesis</keyword>
<dbReference type="SUPFAM" id="SSF47616">
    <property type="entry name" value="GST C-terminal domain-like"/>
    <property type="match status" value="1"/>
</dbReference>
<dbReference type="PANTHER" id="PTHR43986">
    <property type="entry name" value="ELONGATION FACTOR 1-GAMMA"/>
    <property type="match status" value="1"/>
</dbReference>
<evidence type="ECO:0000259" key="9">
    <source>
        <dbReference type="PROSITE" id="PS50405"/>
    </source>
</evidence>
<feature type="domain" description="GST C-terminal" evidence="9">
    <location>
        <begin position="85"/>
        <end position="218"/>
    </location>
</feature>
<dbReference type="CDD" id="cd03044">
    <property type="entry name" value="GST_N_EF1Bgamma"/>
    <property type="match status" value="1"/>
</dbReference>
<dbReference type="Gene3D" id="3.30.70.1010">
    <property type="entry name" value="Translation elongation factor EF1B, gamma chain, conserved domain"/>
    <property type="match status" value="1"/>
</dbReference>
<feature type="region of interest" description="Disordered" evidence="6">
    <location>
        <begin position="227"/>
        <end position="262"/>
    </location>
</feature>
<dbReference type="SFLD" id="SFLDS00019">
    <property type="entry name" value="Glutathione_Transferase_(cytos"/>
    <property type="match status" value="1"/>
</dbReference>
<proteinExistence type="predicted"/>
<dbReference type="SMART" id="SM01183">
    <property type="entry name" value="EF1G"/>
    <property type="match status" value="1"/>
</dbReference>
<dbReference type="EMBL" id="KR182478">
    <property type="protein sequence ID" value="AKM93711.1"/>
    <property type="molecule type" value="Genomic_DNA"/>
</dbReference>
<evidence type="ECO:0000259" key="8">
    <source>
        <dbReference type="PROSITE" id="PS50404"/>
    </source>
</evidence>
<dbReference type="InterPro" id="IPR050802">
    <property type="entry name" value="EF-GSTs"/>
</dbReference>
<evidence type="ECO:0000256" key="1">
    <source>
        <dbReference type="ARBA" id="ARBA00022218"/>
    </source>
</evidence>
<dbReference type="InterPro" id="IPR036433">
    <property type="entry name" value="EF1B_G_C_sf"/>
</dbReference>
<dbReference type="Gene3D" id="1.20.1050.10">
    <property type="match status" value="1"/>
</dbReference>
<dbReference type="PROSITE" id="PS50040">
    <property type="entry name" value="EF1G_C"/>
    <property type="match status" value="1"/>
</dbReference>
<dbReference type="InterPro" id="IPR010987">
    <property type="entry name" value="Glutathione-S-Trfase_C-like"/>
</dbReference>
<accession>A0A0H3XQ45</accession>
<feature type="compositionally biased region" description="Basic and acidic residues" evidence="6">
    <location>
        <begin position="227"/>
        <end position="256"/>
    </location>
</feature>
<dbReference type="InterPro" id="IPR004045">
    <property type="entry name" value="Glutathione_S-Trfase_N"/>
</dbReference>
<evidence type="ECO:0000256" key="4">
    <source>
        <dbReference type="ARBA" id="ARBA00030426"/>
    </source>
</evidence>
<evidence type="ECO:0000256" key="6">
    <source>
        <dbReference type="SAM" id="MobiDB-lite"/>
    </source>
</evidence>
<dbReference type="AlphaFoldDB" id="A0A0H3XQ45"/>
<organism evidence="10">
    <name type="scientific">Calisoga sp. H DHL-215</name>
    <dbReference type="NCBI Taxonomy" id="1671506"/>
    <lineage>
        <taxon>Eukaryota</taxon>
        <taxon>Metazoa</taxon>
        <taxon>Ecdysozoa</taxon>
        <taxon>Arthropoda</taxon>
        <taxon>Chelicerata</taxon>
        <taxon>Arachnida</taxon>
        <taxon>Araneae</taxon>
        <taxon>Mygalomorphae</taxon>
        <taxon>Avicularoidea</taxon>
        <taxon>Nemesiidae</taxon>
        <taxon>Calisoga</taxon>
    </lineage>
</organism>
<dbReference type="CDD" id="cd03181">
    <property type="entry name" value="GST_C_EF1Bgamma_like"/>
    <property type="match status" value="1"/>
</dbReference>
<dbReference type="FunFam" id="3.40.30.10:FF:000233">
    <property type="entry name" value="Elongation factor 1-gamma"/>
    <property type="match status" value="1"/>
</dbReference>
<dbReference type="GO" id="GO:0005634">
    <property type="term" value="C:nucleus"/>
    <property type="evidence" value="ECO:0007669"/>
    <property type="project" value="TreeGrafter"/>
</dbReference>
<dbReference type="InterPro" id="IPR036249">
    <property type="entry name" value="Thioredoxin-like_sf"/>
</dbReference>
<dbReference type="PROSITE" id="PS50404">
    <property type="entry name" value="GST_NTER"/>
    <property type="match status" value="1"/>
</dbReference>
<evidence type="ECO:0000259" key="7">
    <source>
        <dbReference type="PROSITE" id="PS50040"/>
    </source>
</evidence>
<dbReference type="SUPFAM" id="SSF52833">
    <property type="entry name" value="Thioredoxin-like"/>
    <property type="match status" value="1"/>
</dbReference>
<dbReference type="InterPro" id="IPR036282">
    <property type="entry name" value="Glutathione-S-Trfase_C_sf"/>
</dbReference>
<feature type="non-terminal residue" evidence="10">
    <location>
        <position position="1"/>
    </location>
</feature>
<dbReference type="GO" id="GO:0003746">
    <property type="term" value="F:translation elongation factor activity"/>
    <property type="evidence" value="ECO:0007669"/>
    <property type="project" value="UniProtKB-UniRule"/>
</dbReference>
<dbReference type="PANTHER" id="PTHR43986:SF1">
    <property type="entry name" value="ELONGATION FACTOR 1-GAMMA"/>
    <property type="match status" value="1"/>
</dbReference>
<feature type="domain" description="EF-1-gamma C-terminal" evidence="7">
    <location>
        <begin position="275"/>
        <end position="433"/>
    </location>
</feature>
<dbReference type="InterPro" id="IPR001662">
    <property type="entry name" value="EF1B_G_C"/>
</dbReference>
<dbReference type="Gene3D" id="3.40.30.10">
    <property type="entry name" value="Glutaredoxin"/>
    <property type="match status" value="1"/>
</dbReference>
<dbReference type="Pfam" id="PF00647">
    <property type="entry name" value="EF1G"/>
    <property type="match status" value="1"/>
</dbReference>
<keyword evidence="2 5" id="KW-0251">Elongation factor</keyword>
<evidence type="ECO:0000256" key="2">
    <source>
        <dbReference type="ARBA" id="ARBA00022768"/>
    </source>
</evidence>
<feature type="non-terminal residue" evidence="10">
    <location>
        <position position="433"/>
    </location>
</feature>
<evidence type="ECO:0000313" key="10">
    <source>
        <dbReference type="EMBL" id="AKM93711.1"/>
    </source>
</evidence>
<dbReference type="Pfam" id="PF02798">
    <property type="entry name" value="GST_N"/>
    <property type="match status" value="1"/>
</dbReference>
<sequence length="433" mass="50138">MAHGTLYTYPSSFRASKILIAAQYSGASVQVPNDFVFGETNKTESFLKKFPLGKVPAFETSDSKYIYETNAIAYYVGNNQLRGTTLIDQSHIQQWISFADNEILPAACTWLFPCLGLMQYNKQSCEKAKEDIKRALQVLNDHLITRTYLVGERITQADISVFCTLLSLYQHVLEPAFRNPSENVNRWFTTLMHQPQFKAVVGEVVLCEKMAQFDAKKFGELQKKGKDVKEKGGKAKEEKPQKAKEEKKKEKPKKEVEEVELPDETELALAQEPKSKDPFEKFPKGTFIMDEFKRVYSNEAEKVSIEYFWNKFDKENFSIWYCEYLYHQELTLVFMSCNLISGMFQRLDKMRKNAFASVCLFGEDNNSTISGIWIWRGHELAFGLSEDWQIDYESYSWKKLDPDSEETKKLVNEYLSWSGDFGGKKFNQGKIFK</sequence>
<dbReference type="FunFam" id="1.20.1050.10:FF:000006">
    <property type="entry name" value="Elongation factor 1 gamma"/>
    <property type="match status" value="1"/>
</dbReference>
<evidence type="ECO:0000256" key="5">
    <source>
        <dbReference type="PROSITE-ProRule" id="PRU00519"/>
    </source>
</evidence>
<dbReference type="Pfam" id="PF00043">
    <property type="entry name" value="GST_C"/>
    <property type="match status" value="1"/>
</dbReference>
<dbReference type="InterPro" id="IPR040079">
    <property type="entry name" value="Glutathione_S-Trfase"/>
</dbReference>
<dbReference type="FunFam" id="3.30.70.1010:FF:000001">
    <property type="entry name" value="Elongation factor 1-gamma 1"/>
    <property type="match status" value="1"/>
</dbReference>
<name>A0A0H3XQ45_9ARAC</name>
<feature type="domain" description="GST N-terminal" evidence="8">
    <location>
        <begin position="2"/>
        <end position="84"/>
    </location>
</feature>
<protein>
    <recommendedName>
        <fullName evidence="1">Elongation factor 1-gamma</fullName>
    </recommendedName>
    <alternativeName>
        <fullName evidence="4">eEF-1B gamma</fullName>
    </alternativeName>
</protein>
<evidence type="ECO:0000256" key="3">
    <source>
        <dbReference type="ARBA" id="ARBA00022917"/>
    </source>
</evidence>
<reference evidence="10" key="1">
    <citation type="journal article" date="2015" name="Mol. Phylogenet. Evol.">
        <title>Multilocus sequence data reveal dozens of putative cryptic species in a radiation of endemic Californian mygalomorph spiders (Araneae, Mygalomorphae, Nemesiidae).</title>
        <authorList>
            <person name="Leavitt D.H."/>
            <person name="Starrett J."/>
            <person name="Westphal M.F."/>
            <person name="Hedin M."/>
        </authorList>
    </citation>
    <scope>NUCLEOTIDE SEQUENCE</scope>
    <source>
        <strain evidence="10">PanoCal</strain>
    </source>
</reference>
<dbReference type="SUPFAM" id="SSF89942">
    <property type="entry name" value="eEF1-gamma domain"/>
    <property type="match status" value="1"/>
</dbReference>